<proteinExistence type="predicted"/>
<evidence type="ECO:0000259" key="1">
    <source>
        <dbReference type="Pfam" id="PF09633"/>
    </source>
</evidence>
<dbReference type="AlphaFoldDB" id="A0A419WT02"/>
<evidence type="ECO:0000313" key="2">
    <source>
        <dbReference type="EMBL" id="RKD98590.1"/>
    </source>
</evidence>
<dbReference type="InterPro" id="IPR018594">
    <property type="entry name" value="DUF2023"/>
</dbReference>
<gene>
    <name evidence="2" type="ORF">BXY64_3449</name>
</gene>
<dbReference type="Gene3D" id="3.30.2190.10">
    <property type="entry name" value="PG1857-like"/>
    <property type="match status" value="1"/>
</dbReference>
<sequence>MKLTCSDYKTADMQILMHHVYEYNKGLRSLVLHTMHSSEREKTENLLQRKGISYFLQTVNENKINVFFGRQECIQIVKSFGDKSLSDFTDEQDFILGIMLGYDRNQQYERYIKRTGINSELINAKLVG</sequence>
<dbReference type="SUPFAM" id="SSF160448">
    <property type="entry name" value="PG1857-like"/>
    <property type="match status" value="1"/>
</dbReference>
<evidence type="ECO:0000313" key="3">
    <source>
        <dbReference type="Proteomes" id="UP000284531"/>
    </source>
</evidence>
<protein>
    <submittedName>
        <fullName evidence="2">Uncharacterized protein DUF2023</fullName>
    </submittedName>
</protein>
<reference evidence="2 3" key="1">
    <citation type="submission" date="2018-09" db="EMBL/GenBank/DDBJ databases">
        <title>Genomic Encyclopedia of Archaeal and Bacterial Type Strains, Phase II (KMG-II): from individual species to whole genera.</title>
        <authorList>
            <person name="Goeker M."/>
        </authorList>
    </citation>
    <scope>NUCLEOTIDE SEQUENCE [LARGE SCALE GENOMIC DNA]</scope>
    <source>
        <strain evidence="2 3">DSM 21950</strain>
    </source>
</reference>
<name>A0A419WT02_9BACT</name>
<dbReference type="EMBL" id="RAPQ01000011">
    <property type="protein sequence ID" value="RKD98590.1"/>
    <property type="molecule type" value="Genomic_DNA"/>
</dbReference>
<dbReference type="Pfam" id="PF09633">
    <property type="entry name" value="DUF2023"/>
    <property type="match status" value="1"/>
</dbReference>
<feature type="domain" description="DUF2023" evidence="1">
    <location>
        <begin position="14"/>
        <end position="114"/>
    </location>
</feature>
<comment type="caution">
    <text evidence="2">The sequence shown here is derived from an EMBL/GenBank/DDBJ whole genome shotgun (WGS) entry which is preliminary data.</text>
</comment>
<accession>A0A419WT02</accession>
<dbReference type="InterPro" id="IPR036780">
    <property type="entry name" value="PG1857-like_sf"/>
</dbReference>
<dbReference type="RefSeq" id="WP_211334533.1">
    <property type="nucleotide sequence ID" value="NZ_RAPQ01000011.1"/>
</dbReference>
<organism evidence="2 3">
    <name type="scientific">Marinifilum flexuosum</name>
    <dbReference type="NCBI Taxonomy" id="1117708"/>
    <lineage>
        <taxon>Bacteria</taxon>
        <taxon>Pseudomonadati</taxon>
        <taxon>Bacteroidota</taxon>
        <taxon>Bacteroidia</taxon>
        <taxon>Marinilabiliales</taxon>
        <taxon>Marinifilaceae</taxon>
    </lineage>
</organism>
<dbReference type="Proteomes" id="UP000284531">
    <property type="component" value="Unassembled WGS sequence"/>
</dbReference>
<keyword evidence="3" id="KW-1185">Reference proteome</keyword>